<accession>D7FZW4</accession>
<feature type="domain" description="Monodehydroascorbate reductase 3-like C-terminal" evidence="9">
    <location>
        <begin position="446"/>
        <end position="525"/>
    </location>
</feature>
<dbReference type="Gene3D" id="3.30.390.30">
    <property type="match status" value="1"/>
</dbReference>
<evidence type="ECO:0000256" key="1">
    <source>
        <dbReference type="ARBA" id="ARBA00001974"/>
    </source>
</evidence>
<comment type="similarity">
    <text evidence="2">Belongs to the FAD-dependent oxidoreductase family.</text>
</comment>
<dbReference type="Pfam" id="PF07992">
    <property type="entry name" value="Pyr_redox_2"/>
    <property type="match status" value="1"/>
</dbReference>
<dbReference type="SUPFAM" id="SSF51905">
    <property type="entry name" value="FAD/NAD(P)-binding domain"/>
    <property type="match status" value="2"/>
</dbReference>
<evidence type="ECO:0000313" key="11">
    <source>
        <dbReference type="Proteomes" id="UP000002630"/>
    </source>
</evidence>
<dbReference type="InParanoid" id="D7FZW4"/>
<organism evidence="10 11">
    <name type="scientific">Ectocarpus siliculosus</name>
    <name type="common">Brown alga</name>
    <name type="synonym">Conferva siliculosa</name>
    <dbReference type="NCBI Taxonomy" id="2880"/>
    <lineage>
        <taxon>Eukaryota</taxon>
        <taxon>Sar</taxon>
        <taxon>Stramenopiles</taxon>
        <taxon>Ochrophyta</taxon>
        <taxon>PX clade</taxon>
        <taxon>Phaeophyceae</taxon>
        <taxon>Ectocarpales</taxon>
        <taxon>Ectocarpaceae</taxon>
        <taxon>Ectocarpus</taxon>
    </lineage>
</organism>
<dbReference type="InterPro" id="IPR023753">
    <property type="entry name" value="FAD/NAD-binding_dom"/>
</dbReference>
<dbReference type="OrthoDB" id="189522at2759"/>
<reference evidence="10 11" key="1">
    <citation type="journal article" date="2010" name="Nature">
        <title>The Ectocarpus genome and the independent evolution of multicellularity in brown algae.</title>
        <authorList>
            <person name="Cock J.M."/>
            <person name="Sterck L."/>
            <person name="Rouze P."/>
            <person name="Scornet D."/>
            <person name="Allen A.E."/>
            <person name="Amoutzias G."/>
            <person name="Anthouard V."/>
            <person name="Artiguenave F."/>
            <person name="Aury J.M."/>
            <person name="Badger J.H."/>
            <person name="Beszteri B."/>
            <person name="Billiau K."/>
            <person name="Bonnet E."/>
            <person name="Bothwell J.H."/>
            <person name="Bowler C."/>
            <person name="Boyen C."/>
            <person name="Brownlee C."/>
            <person name="Carrano C.J."/>
            <person name="Charrier B."/>
            <person name="Cho G.Y."/>
            <person name="Coelho S.M."/>
            <person name="Collen J."/>
            <person name="Corre E."/>
            <person name="Da Silva C."/>
            <person name="Delage L."/>
            <person name="Delaroque N."/>
            <person name="Dittami S.M."/>
            <person name="Doulbeau S."/>
            <person name="Elias M."/>
            <person name="Farnham G."/>
            <person name="Gachon C.M."/>
            <person name="Gschloessl B."/>
            <person name="Heesch S."/>
            <person name="Jabbari K."/>
            <person name="Jubin C."/>
            <person name="Kawai H."/>
            <person name="Kimura K."/>
            <person name="Kloareg B."/>
            <person name="Kupper F.C."/>
            <person name="Lang D."/>
            <person name="Le Bail A."/>
            <person name="Leblanc C."/>
            <person name="Lerouge P."/>
            <person name="Lohr M."/>
            <person name="Lopez P.J."/>
            <person name="Martens C."/>
            <person name="Maumus F."/>
            <person name="Michel G."/>
            <person name="Miranda-Saavedra D."/>
            <person name="Morales J."/>
            <person name="Moreau H."/>
            <person name="Motomura T."/>
            <person name="Nagasato C."/>
            <person name="Napoli C.A."/>
            <person name="Nelson D.R."/>
            <person name="Nyvall-Collen P."/>
            <person name="Peters A.F."/>
            <person name="Pommier C."/>
            <person name="Potin P."/>
            <person name="Poulain J."/>
            <person name="Quesneville H."/>
            <person name="Read B."/>
            <person name="Rensing S.A."/>
            <person name="Ritter A."/>
            <person name="Rousvoal S."/>
            <person name="Samanta M."/>
            <person name="Samson G."/>
            <person name="Schroeder D.C."/>
            <person name="Segurens B."/>
            <person name="Strittmatter M."/>
            <person name="Tonon T."/>
            <person name="Tregear J.W."/>
            <person name="Valentin K."/>
            <person name="von Dassow P."/>
            <person name="Yamagishi T."/>
            <person name="Van de Peer Y."/>
            <person name="Wincker P."/>
        </authorList>
    </citation>
    <scope>NUCLEOTIDE SEQUENCE [LARGE SCALE GENOMIC DNA]</scope>
    <source>
        <strain evidence="11">Ec32 / CCAP1310/4</strain>
    </source>
</reference>
<dbReference type="OMA" id="TSHTKPY"/>
<dbReference type="EMBL" id="FN648586">
    <property type="protein sequence ID" value="CBJ48589.1"/>
    <property type="molecule type" value="Genomic_DNA"/>
</dbReference>
<keyword evidence="4" id="KW-0274">FAD</keyword>
<dbReference type="AlphaFoldDB" id="D7FZW4"/>
<feature type="domain" description="FAD/NAD(P)-binding" evidence="8">
    <location>
        <begin position="166"/>
        <end position="350"/>
    </location>
</feature>
<evidence type="ECO:0000256" key="7">
    <source>
        <dbReference type="ARBA" id="ARBA00038920"/>
    </source>
</evidence>
<dbReference type="GO" id="GO:0005737">
    <property type="term" value="C:cytoplasm"/>
    <property type="evidence" value="ECO:0007669"/>
    <property type="project" value="TreeGrafter"/>
</dbReference>
<dbReference type="EC" id="1.6.5.4" evidence="7"/>
<evidence type="ECO:0000256" key="2">
    <source>
        <dbReference type="ARBA" id="ARBA00006442"/>
    </source>
</evidence>
<evidence type="ECO:0000313" key="10">
    <source>
        <dbReference type="EMBL" id="CBJ48589.1"/>
    </source>
</evidence>
<evidence type="ECO:0000256" key="5">
    <source>
        <dbReference type="ARBA" id="ARBA00023002"/>
    </source>
</evidence>
<gene>
    <name evidence="10" type="ORF">Esi_0039_0037</name>
</gene>
<keyword evidence="11" id="KW-1185">Reference proteome</keyword>
<dbReference type="eggNOG" id="KOG1336">
    <property type="taxonomic scope" value="Eukaryota"/>
</dbReference>
<dbReference type="InterPro" id="IPR016156">
    <property type="entry name" value="FAD/NAD-linked_Rdtase_dimer_sf"/>
</dbReference>
<evidence type="ECO:0000256" key="3">
    <source>
        <dbReference type="ARBA" id="ARBA00022630"/>
    </source>
</evidence>
<evidence type="ECO:0000259" key="9">
    <source>
        <dbReference type="Pfam" id="PF21791"/>
    </source>
</evidence>
<proteinExistence type="inferred from homology"/>
<dbReference type="Gene3D" id="3.50.50.60">
    <property type="entry name" value="FAD/NAD(P)-binding domain"/>
    <property type="match status" value="4"/>
</dbReference>
<comment type="cofactor">
    <cofactor evidence="1">
        <name>FAD</name>
        <dbReference type="ChEBI" id="CHEBI:57692"/>
    </cofactor>
</comment>
<dbReference type="InterPro" id="IPR048618">
    <property type="entry name" value="MDHAR3-like_C"/>
</dbReference>
<dbReference type="InterPro" id="IPR050446">
    <property type="entry name" value="FAD-oxidoreductase/Apoptosis"/>
</dbReference>
<dbReference type="EMBL" id="FN649746">
    <property type="protein sequence ID" value="CBJ48589.1"/>
    <property type="molecule type" value="Genomic_DNA"/>
</dbReference>
<keyword evidence="5" id="KW-0560">Oxidoreductase</keyword>
<evidence type="ECO:0000259" key="8">
    <source>
        <dbReference type="Pfam" id="PF07992"/>
    </source>
</evidence>
<dbReference type="PANTHER" id="PTHR43557">
    <property type="entry name" value="APOPTOSIS-INDUCING FACTOR 1"/>
    <property type="match status" value="1"/>
</dbReference>
<dbReference type="STRING" id="2880.D7FZW4"/>
<keyword evidence="3" id="KW-0285">Flavoprotein</keyword>
<dbReference type="SUPFAM" id="SSF55424">
    <property type="entry name" value="FAD/NAD-linked reductases, dimerisation (C-terminal) domain"/>
    <property type="match status" value="1"/>
</dbReference>
<dbReference type="PANTHER" id="PTHR43557:SF2">
    <property type="entry name" value="RIESKE DOMAIN-CONTAINING PROTEIN-RELATED"/>
    <property type="match status" value="1"/>
</dbReference>
<dbReference type="InterPro" id="IPR036188">
    <property type="entry name" value="FAD/NAD-bd_sf"/>
</dbReference>
<evidence type="ECO:0000256" key="6">
    <source>
        <dbReference type="ARBA" id="ARBA00023027"/>
    </source>
</evidence>
<dbReference type="Pfam" id="PF21791">
    <property type="entry name" value="MDHAR3-like_C"/>
    <property type="match status" value="1"/>
</dbReference>
<dbReference type="PRINTS" id="PR00368">
    <property type="entry name" value="FADPNR"/>
</dbReference>
<protein>
    <recommendedName>
        <fullName evidence="7">monodehydroascorbate reductase (NADH)</fullName>
        <ecNumber evidence="7">1.6.5.4</ecNumber>
    </recommendedName>
</protein>
<evidence type="ECO:0000256" key="4">
    <source>
        <dbReference type="ARBA" id="ARBA00022827"/>
    </source>
</evidence>
<dbReference type="Proteomes" id="UP000002630">
    <property type="component" value="Linkage Group LG21"/>
</dbReference>
<sequence length="556" mass="60083">MASEQMFDMVCLGGGVSAGYWAEEVVSLLKSGAEQPGFNRPKLCVVTGYPDGLVPYERSEMSKECLRPENNHSRDWQAWGNKVFPFTSTGNDRERRNARWYRDNGVTVLSSCECYEVDVANATLRLYQPKRLQGDQDSACFCVRHSDLRGPKLDKPEAYGLGSAHYLRDVGDCIKLVKALSTVPSGGGAGGGTGDANTVALVGGGVLCMEVAAAIVTHYPGVRPILLMSGSRLMPDFFNQEMSDFYEEKLKQAGVRLEKNVTAERLWGLEEQGEFDTLGGRRVHFGPAPRGFTECRGVVLRNTEDCLIHVPARSVIIGIGAVPNSELFRGKLEMSEDGGVLVDAQCRTAVQPPSEDGGGGGIDVGSAAPPRPIYAAGDVAAFPLALEGFAPVRHEHIQNARDMAICAARNMVGSSAWGSLVSSAGEAGFQKDYYGGGELPMYQPVPGFSSRFLGLSWRFYGVAEGEVVVLGAAEFRTTRTFGAFWVRKERVVGAFLEGGTIEQQIAVAQVTRLRPKVFSSQLLKGSQLGDFLEDPGSIEASDETDLSQLLMCCRCV</sequence>
<dbReference type="GO" id="GO:0016656">
    <property type="term" value="F:monodehydroascorbate reductase (NADH) activity"/>
    <property type="evidence" value="ECO:0007669"/>
    <property type="project" value="UniProtKB-EC"/>
</dbReference>
<name>D7FZW4_ECTSI</name>
<keyword evidence="6" id="KW-0520">NAD</keyword>